<protein>
    <submittedName>
        <fullName evidence="1">Uncharacterized protein</fullName>
    </submittedName>
</protein>
<reference evidence="1" key="1">
    <citation type="submission" date="2020-06" db="EMBL/GenBank/DDBJ databases">
        <title>Draft genome of Bugula neritina, a colonial animal packing powerful symbionts and potential medicines.</title>
        <authorList>
            <person name="Rayko M."/>
        </authorList>
    </citation>
    <scope>NUCLEOTIDE SEQUENCE [LARGE SCALE GENOMIC DNA]</scope>
    <source>
        <strain evidence="1">Kwan_BN1</strain>
    </source>
</reference>
<evidence type="ECO:0000313" key="1">
    <source>
        <dbReference type="EMBL" id="KAF6038901.1"/>
    </source>
</evidence>
<accession>A0A7J7KL95</accession>
<dbReference type="Proteomes" id="UP000593567">
    <property type="component" value="Unassembled WGS sequence"/>
</dbReference>
<comment type="caution">
    <text evidence="1">The sequence shown here is derived from an EMBL/GenBank/DDBJ whole genome shotgun (WGS) entry which is preliminary data.</text>
</comment>
<gene>
    <name evidence="1" type="ORF">EB796_002784</name>
</gene>
<name>A0A7J7KL95_BUGNE</name>
<organism evidence="1 2">
    <name type="scientific">Bugula neritina</name>
    <name type="common">Brown bryozoan</name>
    <name type="synonym">Sertularia neritina</name>
    <dbReference type="NCBI Taxonomy" id="10212"/>
    <lineage>
        <taxon>Eukaryota</taxon>
        <taxon>Metazoa</taxon>
        <taxon>Spiralia</taxon>
        <taxon>Lophotrochozoa</taxon>
        <taxon>Bryozoa</taxon>
        <taxon>Gymnolaemata</taxon>
        <taxon>Cheilostomatida</taxon>
        <taxon>Flustrina</taxon>
        <taxon>Buguloidea</taxon>
        <taxon>Bugulidae</taxon>
        <taxon>Bugula</taxon>
    </lineage>
</organism>
<keyword evidence="2" id="KW-1185">Reference proteome</keyword>
<sequence length="81" mass="8955">MRYAVEYIEYIPGSPNHVADVLSQVPSGLPSPIDVMLAEELEASTSIIPSMDPLIEEIKEAQQLDAVSRGLESNHKRMAYI</sequence>
<proteinExistence type="predicted"/>
<dbReference type="EMBL" id="VXIV02000331">
    <property type="protein sequence ID" value="KAF6038901.1"/>
    <property type="molecule type" value="Genomic_DNA"/>
</dbReference>
<evidence type="ECO:0000313" key="2">
    <source>
        <dbReference type="Proteomes" id="UP000593567"/>
    </source>
</evidence>
<dbReference type="AlphaFoldDB" id="A0A7J7KL95"/>